<evidence type="ECO:0000256" key="1">
    <source>
        <dbReference type="SAM" id="MobiDB-lite"/>
    </source>
</evidence>
<feature type="domain" description="ER-bound oxygenase mpaB/mpaB'/Rubber oxygenase catalytic" evidence="2">
    <location>
        <begin position="41"/>
        <end position="241"/>
    </location>
</feature>
<comment type="caution">
    <text evidence="3">The sequence shown here is derived from an EMBL/GenBank/DDBJ whole genome shotgun (WGS) entry which is preliminary data.</text>
</comment>
<evidence type="ECO:0000313" key="3">
    <source>
        <dbReference type="EMBL" id="GAA1382384.1"/>
    </source>
</evidence>
<dbReference type="InterPro" id="IPR018713">
    <property type="entry name" value="MPAB/Lcp_cat_dom"/>
</dbReference>
<reference evidence="3 4" key="1">
    <citation type="journal article" date="2019" name="Int. J. Syst. Evol. Microbiol.">
        <title>The Global Catalogue of Microorganisms (GCM) 10K type strain sequencing project: providing services to taxonomists for standard genome sequencing and annotation.</title>
        <authorList>
            <consortium name="The Broad Institute Genomics Platform"/>
            <consortium name="The Broad Institute Genome Sequencing Center for Infectious Disease"/>
            <person name="Wu L."/>
            <person name="Ma J."/>
        </authorList>
    </citation>
    <scope>NUCLEOTIDE SEQUENCE [LARGE SCALE GENOMIC DNA]</scope>
    <source>
        <strain evidence="3 4">JCM 12393</strain>
    </source>
</reference>
<dbReference type="PANTHER" id="PTHR36124:SF1">
    <property type="entry name" value="ER-BOUND OXYGENASE MPAB_MPAB'_RUBBER OXYGENASE CATALYTIC DOMAIN-CONTAINING PROTEIN"/>
    <property type="match status" value="1"/>
</dbReference>
<dbReference type="Pfam" id="PF09995">
    <property type="entry name" value="MPAB_Lcp_cat"/>
    <property type="match status" value="1"/>
</dbReference>
<evidence type="ECO:0000259" key="2">
    <source>
        <dbReference type="Pfam" id="PF09995"/>
    </source>
</evidence>
<proteinExistence type="predicted"/>
<organism evidence="3 4">
    <name type="scientific">Kitasatospora putterlickiae</name>
    <dbReference type="NCBI Taxonomy" id="221725"/>
    <lineage>
        <taxon>Bacteria</taxon>
        <taxon>Bacillati</taxon>
        <taxon>Actinomycetota</taxon>
        <taxon>Actinomycetes</taxon>
        <taxon>Kitasatosporales</taxon>
        <taxon>Streptomycetaceae</taxon>
        <taxon>Kitasatospora</taxon>
    </lineage>
</organism>
<feature type="region of interest" description="Disordered" evidence="1">
    <location>
        <begin position="285"/>
        <end position="313"/>
    </location>
</feature>
<dbReference type="Proteomes" id="UP001499863">
    <property type="component" value="Unassembled WGS sequence"/>
</dbReference>
<protein>
    <submittedName>
        <fullName evidence="3">Oxygenase MpaB family protein</fullName>
    </submittedName>
</protein>
<dbReference type="RefSeq" id="WP_344323064.1">
    <property type="nucleotide sequence ID" value="NZ_BAAAKJ010000007.1"/>
</dbReference>
<keyword evidence="4" id="KW-1185">Reference proteome</keyword>
<name>A0ABN1XJT9_9ACTN</name>
<sequence length="313" mass="36072">MQRYDWLKKIQRLDPETQFTEIYRISSWYEFPWDYTQSLGFALYRTYAVPSVGRLLARTGEFTGRTQKRYDDTLLILEAVVEHGFDSSRGREAIRRMNQMHRRYDISDDDFRYVLATFVVTPKRWLDDYGWRRLSPHEVRAAVNYYRELGRHMGMTGIPETYEEFERLLDDYEREHFAFDPGARAVSDATLGLMASWYPAPLRPTMRTSSVCLLDDPLREAFGYPAPPAALRRAVRAGMRLRGRVVRLMPPRRRPHLGRDGWQVRSYPGYPHGYRISDLGTFEAKGGTRPSSGGCPFPHTAAPGDGAEDGAGA</sequence>
<dbReference type="EMBL" id="BAAAKJ010000007">
    <property type="protein sequence ID" value="GAA1382384.1"/>
    <property type="molecule type" value="Genomic_DNA"/>
</dbReference>
<evidence type="ECO:0000313" key="4">
    <source>
        <dbReference type="Proteomes" id="UP001499863"/>
    </source>
</evidence>
<accession>A0ABN1XJT9</accession>
<dbReference type="InterPro" id="IPR046366">
    <property type="entry name" value="MPAB"/>
</dbReference>
<gene>
    <name evidence="3" type="ORF">GCM10009639_01470</name>
</gene>
<dbReference type="PANTHER" id="PTHR36124">
    <property type="match status" value="1"/>
</dbReference>